<organism evidence="1 2">
    <name type="scientific">Lactobacillus xujianguonis</name>
    <dbReference type="NCBI Taxonomy" id="2495899"/>
    <lineage>
        <taxon>Bacteria</taxon>
        <taxon>Bacillati</taxon>
        <taxon>Bacillota</taxon>
        <taxon>Bacilli</taxon>
        <taxon>Lactobacillales</taxon>
        <taxon>Lactobacillaceae</taxon>
        <taxon>Lactobacillus</taxon>
    </lineage>
</organism>
<keyword evidence="2" id="KW-1185">Reference proteome</keyword>
<name>A0A437SX85_9LACO</name>
<comment type="caution">
    <text evidence="1">The sequence shown here is derived from an EMBL/GenBank/DDBJ whole genome shotgun (WGS) entry which is preliminary data.</text>
</comment>
<accession>A0A437SX85</accession>
<dbReference type="AlphaFoldDB" id="A0A437SX85"/>
<reference evidence="1 2" key="1">
    <citation type="submission" date="2018-12" db="EMBL/GenBank/DDBJ databases">
        <authorList>
            <person name="Meng J."/>
        </authorList>
    </citation>
    <scope>NUCLEOTIDE SEQUENCE [LARGE SCALE GENOMIC DNA]</scope>
    <source>
        <strain evidence="1 2">HT111-2</strain>
    </source>
</reference>
<evidence type="ECO:0000313" key="1">
    <source>
        <dbReference type="EMBL" id="RVU71548.1"/>
    </source>
</evidence>
<dbReference type="EMBL" id="RXIA01000004">
    <property type="protein sequence ID" value="RVU71548.1"/>
    <property type="molecule type" value="Genomic_DNA"/>
</dbReference>
<evidence type="ECO:0000313" key="2">
    <source>
        <dbReference type="Proteomes" id="UP000288291"/>
    </source>
</evidence>
<sequence>MANKKIEYGMENQNDHTLYRKVTFRQKYIDYDGTVSRKEGTIKKYRNRIIDLSIPEGQTGRVTYSAWKDAE</sequence>
<gene>
    <name evidence="1" type="ORF">EJK17_02280</name>
</gene>
<dbReference type="RefSeq" id="WP_103660527.1">
    <property type="nucleotide sequence ID" value="NZ_ML136873.1"/>
</dbReference>
<proteinExistence type="predicted"/>
<dbReference type="Proteomes" id="UP000288291">
    <property type="component" value="Unassembled WGS sequence"/>
</dbReference>
<protein>
    <submittedName>
        <fullName evidence="1">Uncharacterized protein</fullName>
    </submittedName>
</protein>